<dbReference type="GO" id="GO:0007018">
    <property type="term" value="P:microtubule-based movement"/>
    <property type="evidence" value="ECO:0007669"/>
    <property type="project" value="TreeGrafter"/>
</dbReference>
<dbReference type="EMBL" id="UOGG01000042">
    <property type="protein sequence ID" value="VAX27794.1"/>
    <property type="molecule type" value="Genomic_DNA"/>
</dbReference>
<evidence type="ECO:0000256" key="3">
    <source>
        <dbReference type="ARBA" id="ARBA00022737"/>
    </source>
</evidence>
<keyword evidence="5" id="KW-1133">Transmembrane helix</keyword>
<keyword evidence="5" id="KW-0812">Transmembrane</keyword>
<dbReference type="GO" id="GO:0005871">
    <property type="term" value="C:kinesin complex"/>
    <property type="evidence" value="ECO:0007669"/>
    <property type="project" value="InterPro"/>
</dbReference>
<dbReference type="GO" id="GO:0019894">
    <property type="term" value="F:kinesin binding"/>
    <property type="evidence" value="ECO:0007669"/>
    <property type="project" value="TreeGrafter"/>
</dbReference>
<dbReference type="InterPro" id="IPR002151">
    <property type="entry name" value="Kinesin_light"/>
</dbReference>
<keyword evidence="5" id="KW-0472">Membrane</keyword>
<dbReference type="PANTHER" id="PTHR45783">
    <property type="entry name" value="KINESIN LIGHT CHAIN"/>
    <property type="match status" value="1"/>
</dbReference>
<evidence type="ECO:0008006" key="7">
    <source>
        <dbReference type="Google" id="ProtNLM"/>
    </source>
</evidence>
<evidence type="ECO:0000256" key="5">
    <source>
        <dbReference type="SAM" id="Phobius"/>
    </source>
</evidence>
<name>A0A3B1CVC8_9ZZZZ</name>
<protein>
    <recommendedName>
        <fullName evidence="7">Kinesin light chain</fullName>
    </recommendedName>
</protein>
<evidence type="ECO:0000256" key="4">
    <source>
        <dbReference type="ARBA" id="ARBA00022803"/>
    </source>
</evidence>
<keyword evidence="2" id="KW-0963">Cytoplasm</keyword>
<accession>A0A3B1CVC8</accession>
<dbReference type="GO" id="GO:0005737">
    <property type="term" value="C:cytoplasm"/>
    <property type="evidence" value="ECO:0007669"/>
    <property type="project" value="UniProtKB-SubCell"/>
</dbReference>
<evidence type="ECO:0000256" key="2">
    <source>
        <dbReference type="ARBA" id="ARBA00022490"/>
    </source>
</evidence>
<dbReference type="SUPFAM" id="SSF48452">
    <property type="entry name" value="TPR-like"/>
    <property type="match status" value="1"/>
</dbReference>
<dbReference type="Gene3D" id="1.25.40.10">
    <property type="entry name" value="Tetratricopeptide repeat domain"/>
    <property type="match status" value="1"/>
</dbReference>
<dbReference type="AlphaFoldDB" id="A0A3B1CVC8"/>
<dbReference type="PANTHER" id="PTHR45783:SF3">
    <property type="entry name" value="KINESIN LIGHT CHAIN"/>
    <property type="match status" value="1"/>
</dbReference>
<dbReference type="Pfam" id="PF13424">
    <property type="entry name" value="TPR_12"/>
    <property type="match status" value="1"/>
</dbReference>
<sequence length="124" mass="13816">MNHPTTKVFSFEIIITVLITVIIAFYFAFPRVGQAEVETADSLSQKVMTLYHAGKYQAAFPIAKKVLRIRERTLGPDHHDVAVSLQTLAGIYEAVGDYPKARSFDERALKILNKDLEPEGPPAT</sequence>
<dbReference type="InterPro" id="IPR011990">
    <property type="entry name" value="TPR-like_helical_dom_sf"/>
</dbReference>
<keyword evidence="3" id="KW-0677">Repeat</keyword>
<proteinExistence type="predicted"/>
<comment type="subcellular location">
    <subcellularLocation>
        <location evidence="1">Cytoplasm</location>
    </subcellularLocation>
</comment>
<feature type="transmembrane region" description="Helical" evidence="5">
    <location>
        <begin position="9"/>
        <end position="29"/>
    </location>
</feature>
<reference evidence="6" key="1">
    <citation type="submission" date="2018-06" db="EMBL/GenBank/DDBJ databases">
        <authorList>
            <person name="Zhirakovskaya E."/>
        </authorList>
    </citation>
    <scope>NUCLEOTIDE SEQUENCE</scope>
</reference>
<evidence type="ECO:0000256" key="1">
    <source>
        <dbReference type="ARBA" id="ARBA00004496"/>
    </source>
</evidence>
<gene>
    <name evidence="6" type="ORF">MNBD_NITROSPINAE05-756</name>
</gene>
<organism evidence="6">
    <name type="scientific">hydrothermal vent metagenome</name>
    <dbReference type="NCBI Taxonomy" id="652676"/>
    <lineage>
        <taxon>unclassified sequences</taxon>
        <taxon>metagenomes</taxon>
        <taxon>ecological metagenomes</taxon>
    </lineage>
</organism>
<keyword evidence="4" id="KW-0802">TPR repeat</keyword>
<evidence type="ECO:0000313" key="6">
    <source>
        <dbReference type="EMBL" id="VAX27794.1"/>
    </source>
</evidence>